<dbReference type="AlphaFoldDB" id="A0A2T3M7F5"/>
<gene>
    <name evidence="1" type="ORF">CTM89_15305</name>
</gene>
<protein>
    <submittedName>
        <fullName evidence="1">Uncharacterized protein</fullName>
    </submittedName>
</protein>
<dbReference type="EMBL" id="PYOJ01000020">
    <property type="protein sequence ID" value="PSV88141.1"/>
    <property type="molecule type" value="Genomic_DNA"/>
</dbReference>
<evidence type="ECO:0000313" key="1">
    <source>
        <dbReference type="EMBL" id="PSV88141.1"/>
    </source>
</evidence>
<reference evidence="1 2" key="1">
    <citation type="submission" date="2018-03" db="EMBL/GenBank/DDBJ databases">
        <title>Whole genome sequencing of Histamine producing bacteria.</title>
        <authorList>
            <person name="Butler K."/>
        </authorList>
    </citation>
    <scope>NUCLEOTIDE SEQUENCE [LARGE SCALE GENOMIC DNA]</scope>
    <source>
        <strain evidence="1 2">ATCC 33979</strain>
    </source>
</reference>
<dbReference type="Proteomes" id="UP000240410">
    <property type="component" value="Unassembled WGS sequence"/>
</dbReference>
<comment type="caution">
    <text evidence="1">The sequence shown here is derived from an EMBL/GenBank/DDBJ whole genome shotgun (WGS) entry which is preliminary data.</text>
</comment>
<organism evidence="1 2">
    <name type="scientific">Photobacterium leiognathi</name>
    <dbReference type="NCBI Taxonomy" id="553611"/>
    <lineage>
        <taxon>Bacteria</taxon>
        <taxon>Pseudomonadati</taxon>
        <taxon>Pseudomonadota</taxon>
        <taxon>Gammaproteobacteria</taxon>
        <taxon>Vibrionales</taxon>
        <taxon>Vibrionaceae</taxon>
        <taxon>Photobacterium</taxon>
    </lineage>
</organism>
<proteinExistence type="predicted"/>
<evidence type="ECO:0000313" key="2">
    <source>
        <dbReference type="Proteomes" id="UP000240410"/>
    </source>
</evidence>
<accession>A0A2T3M7F5</accession>
<name>A0A2T3M7F5_PHOLE</name>
<sequence length="70" mass="8137">MTFIVMSVKYHRFIRNLSTKQLTGKIKKLINGELLSFGGDEVYSLLKHLTYLKDLAYLKFDGLVICPHYI</sequence>